<proteinExistence type="predicted"/>
<accession>G7DS75</accession>
<organism evidence="2 3">
    <name type="scientific">Mixia osmundae (strain CBS 9802 / IAM 14324 / JCM 22182 / KY 12970)</name>
    <dbReference type="NCBI Taxonomy" id="764103"/>
    <lineage>
        <taxon>Eukaryota</taxon>
        <taxon>Fungi</taxon>
        <taxon>Dikarya</taxon>
        <taxon>Basidiomycota</taxon>
        <taxon>Pucciniomycotina</taxon>
        <taxon>Mixiomycetes</taxon>
        <taxon>Mixiales</taxon>
        <taxon>Mixiaceae</taxon>
        <taxon>Mixia</taxon>
    </lineage>
</organism>
<dbReference type="Proteomes" id="UP000009131">
    <property type="component" value="Unassembled WGS sequence"/>
</dbReference>
<feature type="compositionally biased region" description="Low complexity" evidence="1">
    <location>
        <begin position="158"/>
        <end position="183"/>
    </location>
</feature>
<gene>
    <name evidence="2" type="primary">Mo00076</name>
    <name evidence="2" type="ORF">E5Q_00076</name>
</gene>
<dbReference type="RefSeq" id="XP_014566100.1">
    <property type="nucleotide sequence ID" value="XM_014710614.1"/>
</dbReference>
<dbReference type="STRING" id="764103.G7DS75"/>
<dbReference type="EMBL" id="BABT02000004">
    <property type="protein sequence ID" value="GAA93435.1"/>
    <property type="molecule type" value="Genomic_DNA"/>
</dbReference>
<feature type="compositionally biased region" description="Basic residues" evidence="1">
    <location>
        <begin position="226"/>
        <end position="240"/>
    </location>
</feature>
<protein>
    <submittedName>
        <fullName evidence="2">Uncharacterized protein</fullName>
    </submittedName>
</protein>
<keyword evidence="3" id="KW-1185">Reference proteome</keyword>
<sequence length="491" mass="52136">MSRDRIRVRASGRKAWVGYDRGWSISQLRLAIAEQMGARADCELQLQGFALLDRSTCDIIDSSRDVLDLKTAQASTAPSTSRKRLRLVVQDAATDQHGQSPAKPLTGPARALNGSSSSSSSSSSSASSTSSASSSDSSETPSSSDSGGSSSDVDVTIARSESLQSSSPSDSSDSSPSRASDALARAKRTAIASLASLDASARDSGPAEGPKIPRENGQVPPGQGKAKTRARNARKKKKLQHDRLITGSLQVHSGSPLPMTAPTTCAAIGKTLPVLFHAHPWLPPSLRDDLPPHISVVSLDVEARDFVPGQLQPDFVPQLAPTKHKRESVASNGHTEAPLAEIEQLYAQMMPIEPHLLEQGMRIAVKNVELDAESCMPIDILYAGTVAWVERKVAARQDLIPTSAGQATAYATETKFGLRLGDATLSRLAASFGVESAEQIDEEGELSGKVRFGQDALASRATQSIRELLDIDEADVKTFDCDLILSGRLLP</sequence>
<reference evidence="2 3" key="1">
    <citation type="journal article" date="2011" name="J. Gen. Appl. Microbiol.">
        <title>Draft genome sequencing of the enigmatic basidiomycete Mixia osmundae.</title>
        <authorList>
            <person name="Nishida H."/>
            <person name="Nagatsuka Y."/>
            <person name="Sugiyama J."/>
        </authorList>
    </citation>
    <scope>NUCLEOTIDE SEQUENCE [LARGE SCALE GENOMIC DNA]</scope>
    <source>
        <strain evidence="3">CBS 9802 / IAM 14324 / JCM 22182 / KY 12970</strain>
    </source>
</reference>
<feature type="region of interest" description="Disordered" evidence="1">
    <location>
        <begin position="92"/>
        <end position="244"/>
    </location>
</feature>
<evidence type="ECO:0000313" key="3">
    <source>
        <dbReference type="Proteomes" id="UP000009131"/>
    </source>
</evidence>
<dbReference type="InParanoid" id="G7DS75"/>
<reference evidence="2 3" key="2">
    <citation type="journal article" date="2012" name="Open Biol.">
        <title>Characteristics of nucleosomes and linker DNA regions on the genome of the basidiomycete Mixia osmundae revealed by mono- and dinucleosome mapping.</title>
        <authorList>
            <person name="Nishida H."/>
            <person name="Kondo S."/>
            <person name="Matsumoto T."/>
            <person name="Suzuki Y."/>
            <person name="Yoshikawa H."/>
            <person name="Taylor T.D."/>
            <person name="Sugiyama J."/>
        </authorList>
    </citation>
    <scope>NUCLEOTIDE SEQUENCE [LARGE SCALE GENOMIC DNA]</scope>
    <source>
        <strain evidence="3">CBS 9802 / IAM 14324 / JCM 22182 / KY 12970</strain>
    </source>
</reference>
<feature type="compositionally biased region" description="Low complexity" evidence="1">
    <location>
        <begin position="192"/>
        <end position="204"/>
    </location>
</feature>
<name>G7DS75_MIXOS</name>
<evidence type="ECO:0000313" key="2">
    <source>
        <dbReference type="EMBL" id="GAA93435.1"/>
    </source>
</evidence>
<dbReference type="AlphaFoldDB" id="G7DS75"/>
<dbReference type="eggNOG" id="ENOG502SF1H">
    <property type="taxonomic scope" value="Eukaryota"/>
</dbReference>
<dbReference type="HOGENOM" id="CLU_555587_0_0_1"/>
<feature type="compositionally biased region" description="Low complexity" evidence="1">
    <location>
        <begin position="115"/>
        <end position="151"/>
    </location>
</feature>
<evidence type="ECO:0000256" key="1">
    <source>
        <dbReference type="SAM" id="MobiDB-lite"/>
    </source>
</evidence>
<comment type="caution">
    <text evidence="2">The sequence shown here is derived from an EMBL/GenBank/DDBJ whole genome shotgun (WGS) entry which is preliminary data.</text>
</comment>